<keyword evidence="2" id="KW-1003">Cell membrane</keyword>
<feature type="transmembrane region" description="Helical" evidence="6">
    <location>
        <begin position="24"/>
        <end position="47"/>
    </location>
</feature>
<comment type="caution">
    <text evidence="8">The sequence shown here is derived from an EMBL/GenBank/DDBJ whole genome shotgun (WGS) entry which is preliminary data.</text>
</comment>
<evidence type="ECO:0000256" key="3">
    <source>
        <dbReference type="ARBA" id="ARBA00022692"/>
    </source>
</evidence>
<sequence length="153" mass="17103">MPDVREVAYQESLVKVINQNLEKIGVVLSVVLALLLFISFVLINNTVRLNVYSKRFTIQTMKLVGAKRSFIRKPFIRQGIYQGLIAGVISAIMLVVALFVVKSDINQLFVIFDMKLIALVLLGVILAGITICLISTWIVVNKLLSVSADEIYY</sequence>
<evidence type="ECO:0000256" key="6">
    <source>
        <dbReference type="SAM" id="Phobius"/>
    </source>
</evidence>
<evidence type="ECO:0000256" key="5">
    <source>
        <dbReference type="ARBA" id="ARBA00023136"/>
    </source>
</evidence>
<dbReference type="Pfam" id="PF02687">
    <property type="entry name" value="FtsX"/>
    <property type="match status" value="1"/>
</dbReference>
<feature type="domain" description="ABC3 transporter permease C-terminal" evidence="7">
    <location>
        <begin position="30"/>
        <end position="146"/>
    </location>
</feature>
<dbReference type="InterPro" id="IPR003838">
    <property type="entry name" value="ABC3_permease_C"/>
</dbReference>
<dbReference type="InterPro" id="IPR004513">
    <property type="entry name" value="FtsX"/>
</dbReference>
<name>A0A645IK31_9ZZZZ</name>
<organism evidence="8">
    <name type="scientific">bioreactor metagenome</name>
    <dbReference type="NCBI Taxonomy" id="1076179"/>
    <lineage>
        <taxon>unclassified sequences</taxon>
        <taxon>metagenomes</taxon>
        <taxon>ecological metagenomes</taxon>
    </lineage>
</organism>
<dbReference type="GO" id="GO:0051301">
    <property type="term" value="P:cell division"/>
    <property type="evidence" value="ECO:0007669"/>
    <property type="project" value="InterPro"/>
</dbReference>
<reference evidence="8" key="1">
    <citation type="submission" date="2019-08" db="EMBL/GenBank/DDBJ databases">
        <authorList>
            <person name="Kucharzyk K."/>
            <person name="Murdoch R.W."/>
            <person name="Higgins S."/>
            <person name="Loffler F."/>
        </authorList>
    </citation>
    <scope>NUCLEOTIDE SEQUENCE</scope>
</reference>
<feature type="transmembrane region" description="Helical" evidence="6">
    <location>
        <begin position="80"/>
        <end position="101"/>
    </location>
</feature>
<dbReference type="PANTHER" id="PTHR47755">
    <property type="entry name" value="CELL DIVISION PROTEIN FTSX"/>
    <property type="match status" value="1"/>
</dbReference>
<evidence type="ECO:0000256" key="1">
    <source>
        <dbReference type="ARBA" id="ARBA00004651"/>
    </source>
</evidence>
<proteinExistence type="predicted"/>
<dbReference type="GO" id="GO:0005886">
    <property type="term" value="C:plasma membrane"/>
    <property type="evidence" value="ECO:0007669"/>
    <property type="project" value="UniProtKB-SubCell"/>
</dbReference>
<gene>
    <name evidence="8" type="ORF">SDC9_195277</name>
</gene>
<protein>
    <recommendedName>
        <fullName evidence="7">ABC3 transporter permease C-terminal domain-containing protein</fullName>
    </recommendedName>
</protein>
<dbReference type="PANTHER" id="PTHR47755:SF1">
    <property type="entry name" value="CELL DIVISION PROTEIN FTSX"/>
    <property type="match status" value="1"/>
</dbReference>
<comment type="subcellular location">
    <subcellularLocation>
        <location evidence="1">Cell membrane</location>
        <topology evidence="1">Multi-pass membrane protein</topology>
    </subcellularLocation>
</comment>
<keyword evidence="3 6" id="KW-0812">Transmembrane</keyword>
<evidence type="ECO:0000256" key="2">
    <source>
        <dbReference type="ARBA" id="ARBA00022475"/>
    </source>
</evidence>
<evidence type="ECO:0000256" key="4">
    <source>
        <dbReference type="ARBA" id="ARBA00022989"/>
    </source>
</evidence>
<evidence type="ECO:0000313" key="8">
    <source>
        <dbReference type="EMBL" id="MPN47673.1"/>
    </source>
</evidence>
<feature type="transmembrane region" description="Helical" evidence="6">
    <location>
        <begin position="116"/>
        <end position="140"/>
    </location>
</feature>
<evidence type="ECO:0000259" key="7">
    <source>
        <dbReference type="Pfam" id="PF02687"/>
    </source>
</evidence>
<dbReference type="AlphaFoldDB" id="A0A645IK31"/>
<keyword evidence="5 6" id="KW-0472">Membrane</keyword>
<dbReference type="EMBL" id="VSSQ01109341">
    <property type="protein sequence ID" value="MPN47673.1"/>
    <property type="molecule type" value="Genomic_DNA"/>
</dbReference>
<accession>A0A645IK31</accession>
<keyword evidence="4 6" id="KW-1133">Transmembrane helix</keyword>